<gene>
    <name evidence="2" type="ORF">OMAG_002482</name>
</gene>
<dbReference type="PROSITE" id="PS51831">
    <property type="entry name" value="HD"/>
    <property type="match status" value="1"/>
</dbReference>
<dbReference type="EMBL" id="JYNY01000515">
    <property type="protein sequence ID" value="KJJ83648.1"/>
    <property type="molecule type" value="Genomic_DNA"/>
</dbReference>
<dbReference type="InterPro" id="IPR006675">
    <property type="entry name" value="HDIG_dom"/>
</dbReference>
<protein>
    <submittedName>
        <fullName evidence="2">Metal dependent phosphohydrolase</fullName>
    </submittedName>
</protein>
<sequence length="170" mass="19215">MKKSGVSDEDLEHCIKVAQKAVEIAKRTTAEVDIELIARGALLHDLGKSKTHGIEHGRIGAELGKELGLPSTITDIMEKHIRGGLTEDEAKELGLPVKDYSLKTIEEKIVIYADRLVDIITEGIIELKDERGSETRFEEIIKQNIKYGKNDITTRRYMEYHKEIQSLMKT</sequence>
<name>A0A0F0CJZ5_9BACT</name>
<dbReference type="Proteomes" id="UP000033428">
    <property type="component" value="Unassembled WGS sequence"/>
</dbReference>
<evidence type="ECO:0000313" key="3">
    <source>
        <dbReference type="Proteomes" id="UP000033428"/>
    </source>
</evidence>
<evidence type="ECO:0000313" key="2">
    <source>
        <dbReference type="EMBL" id="KJJ83648.1"/>
    </source>
</evidence>
<dbReference type="SUPFAM" id="SSF109604">
    <property type="entry name" value="HD-domain/PDEase-like"/>
    <property type="match status" value="1"/>
</dbReference>
<evidence type="ECO:0000259" key="1">
    <source>
        <dbReference type="PROSITE" id="PS51831"/>
    </source>
</evidence>
<reference evidence="2 3" key="1">
    <citation type="submission" date="2015-02" db="EMBL/GenBank/DDBJ databases">
        <title>Single-cell genomics of uncultivated deep-branching MTB reveals a conserved set of magnetosome genes.</title>
        <authorList>
            <person name="Kolinko S."/>
            <person name="Richter M."/>
            <person name="Glockner F.O."/>
            <person name="Brachmann A."/>
            <person name="Schuler D."/>
        </authorList>
    </citation>
    <scope>NUCLEOTIDE SEQUENCE [LARGE SCALE GENOMIC DNA]</scope>
    <source>
        <strain evidence="2">SKK-01</strain>
    </source>
</reference>
<dbReference type="InterPro" id="IPR003607">
    <property type="entry name" value="HD/PDEase_dom"/>
</dbReference>
<dbReference type="InterPro" id="IPR006674">
    <property type="entry name" value="HD_domain"/>
</dbReference>
<dbReference type="SMART" id="SM00471">
    <property type="entry name" value="HDc"/>
    <property type="match status" value="1"/>
</dbReference>
<dbReference type="PANTHER" id="PTHR38659">
    <property type="entry name" value="METAL-DEPENDENT PHOSPHOHYDROLASE"/>
    <property type="match status" value="1"/>
</dbReference>
<keyword evidence="2" id="KW-0378">Hydrolase</keyword>
<dbReference type="NCBIfam" id="TIGR00277">
    <property type="entry name" value="HDIG"/>
    <property type="match status" value="1"/>
</dbReference>
<dbReference type="AlphaFoldDB" id="A0A0F0CJZ5"/>
<feature type="domain" description="HD" evidence="1">
    <location>
        <begin position="10"/>
        <end position="119"/>
    </location>
</feature>
<dbReference type="Gene3D" id="1.10.3210.10">
    <property type="entry name" value="Hypothetical protein af1432"/>
    <property type="match status" value="1"/>
</dbReference>
<accession>A0A0F0CJZ5</accession>
<keyword evidence="3" id="KW-1185">Reference proteome</keyword>
<dbReference type="GO" id="GO:0016787">
    <property type="term" value="F:hydrolase activity"/>
    <property type="evidence" value="ECO:0007669"/>
    <property type="project" value="UniProtKB-KW"/>
</dbReference>
<dbReference type="PANTHER" id="PTHR38659:SF2">
    <property type="entry name" value="HDIG DOMAIN PROTEIN"/>
    <property type="match status" value="1"/>
</dbReference>
<comment type="caution">
    <text evidence="2">The sequence shown here is derived from an EMBL/GenBank/DDBJ whole genome shotgun (WGS) entry which is preliminary data.</text>
</comment>
<dbReference type="CDD" id="cd00077">
    <property type="entry name" value="HDc"/>
    <property type="match status" value="1"/>
</dbReference>
<dbReference type="Pfam" id="PF01966">
    <property type="entry name" value="HD"/>
    <property type="match status" value="1"/>
</dbReference>
<organism evidence="2 3">
    <name type="scientific">Candidatus Omnitrophus magneticus</name>
    <dbReference type="NCBI Taxonomy" id="1609969"/>
    <lineage>
        <taxon>Bacteria</taxon>
        <taxon>Pseudomonadati</taxon>
        <taxon>Candidatus Omnitrophota</taxon>
        <taxon>Candidatus Omnitrophus</taxon>
    </lineage>
</organism>
<proteinExistence type="predicted"/>